<feature type="compositionally biased region" description="Polar residues" evidence="1">
    <location>
        <begin position="69"/>
        <end position="80"/>
    </location>
</feature>
<dbReference type="RefSeq" id="WP_154765096.1">
    <property type="nucleotide sequence ID" value="NZ_WMBT01000007.1"/>
</dbReference>
<name>A0A6L6HRP7_9RHOB</name>
<dbReference type="Proteomes" id="UP000481417">
    <property type="component" value="Unassembled WGS sequence"/>
</dbReference>
<evidence type="ECO:0000313" key="2">
    <source>
        <dbReference type="EMBL" id="MTE01012.1"/>
    </source>
</evidence>
<reference evidence="2 3" key="1">
    <citation type="submission" date="2019-11" db="EMBL/GenBank/DDBJ databases">
        <authorList>
            <person name="Lang L."/>
        </authorList>
    </citation>
    <scope>NUCLEOTIDE SEQUENCE [LARGE SCALE GENOMIC DNA]</scope>
    <source>
        <strain evidence="2 3">YIM 132242</strain>
    </source>
</reference>
<gene>
    <name evidence="2" type="ORF">GIY56_11970</name>
</gene>
<evidence type="ECO:0000256" key="1">
    <source>
        <dbReference type="SAM" id="MobiDB-lite"/>
    </source>
</evidence>
<protein>
    <submittedName>
        <fullName evidence="2">Uncharacterized protein</fullName>
    </submittedName>
</protein>
<comment type="caution">
    <text evidence="2">The sequence shown here is derived from an EMBL/GenBank/DDBJ whole genome shotgun (WGS) entry which is preliminary data.</text>
</comment>
<keyword evidence="3" id="KW-1185">Reference proteome</keyword>
<sequence>MSPLSDDGSGTLPPNALRRLVVNLSQWLGALKAQVAEPEGQLDRAETAHAALQAETQDLRDESARLKNLSRSGRRSNSPS</sequence>
<evidence type="ECO:0000313" key="3">
    <source>
        <dbReference type="Proteomes" id="UP000481417"/>
    </source>
</evidence>
<dbReference type="EMBL" id="WMBT01000007">
    <property type="protein sequence ID" value="MTE01012.1"/>
    <property type="molecule type" value="Genomic_DNA"/>
</dbReference>
<dbReference type="AlphaFoldDB" id="A0A6L6HRP7"/>
<feature type="region of interest" description="Disordered" evidence="1">
    <location>
        <begin position="55"/>
        <end position="80"/>
    </location>
</feature>
<accession>A0A6L6HRP7</accession>
<proteinExistence type="predicted"/>
<organism evidence="2 3">
    <name type="scientific">Paracoccus lichenicola</name>
    <dbReference type="NCBI Taxonomy" id="2665644"/>
    <lineage>
        <taxon>Bacteria</taxon>
        <taxon>Pseudomonadati</taxon>
        <taxon>Pseudomonadota</taxon>
        <taxon>Alphaproteobacteria</taxon>
        <taxon>Rhodobacterales</taxon>
        <taxon>Paracoccaceae</taxon>
        <taxon>Paracoccus</taxon>
    </lineage>
</organism>